<evidence type="ECO:0000256" key="1">
    <source>
        <dbReference type="SAM" id="Phobius"/>
    </source>
</evidence>
<feature type="transmembrane region" description="Helical" evidence="1">
    <location>
        <begin position="6"/>
        <end position="25"/>
    </location>
</feature>
<proteinExistence type="predicted"/>
<dbReference type="STRING" id="1802723.A2675_02910"/>
<dbReference type="AlphaFoldDB" id="A0A1G2S9H8"/>
<accession>A0A1G2S9H8</accession>
<organism evidence="2 3">
    <name type="scientific">Candidatus Yonathbacteria bacterium RIFCSPHIGHO2_01_FULL_51_10</name>
    <dbReference type="NCBI Taxonomy" id="1802723"/>
    <lineage>
        <taxon>Bacteria</taxon>
        <taxon>Candidatus Yonathiibacteriota</taxon>
    </lineage>
</organism>
<comment type="caution">
    <text evidence="2">The sequence shown here is derived from an EMBL/GenBank/DDBJ whole genome shotgun (WGS) entry which is preliminary data.</text>
</comment>
<sequence>METTINLLVNGSLALLGVVLGHFVTKHTHIFQRSYERKSDLIVDLYKEVVRLEFALKKYVHFIGAETGEDSIQKKIEELNNIKRDFQSFQHKFWEVEIILEDDSIEKINKFLQTYISITSKLSVSNISQQLRDSEQQFDNWSEGFQLVSTNLAQIKGELKSEFKRALKK</sequence>
<evidence type="ECO:0000313" key="2">
    <source>
        <dbReference type="EMBL" id="OHA81368.1"/>
    </source>
</evidence>
<dbReference type="EMBL" id="MHUS01000012">
    <property type="protein sequence ID" value="OHA81368.1"/>
    <property type="molecule type" value="Genomic_DNA"/>
</dbReference>
<name>A0A1G2S9H8_9BACT</name>
<dbReference type="Proteomes" id="UP000176997">
    <property type="component" value="Unassembled WGS sequence"/>
</dbReference>
<evidence type="ECO:0000313" key="3">
    <source>
        <dbReference type="Proteomes" id="UP000176997"/>
    </source>
</evidence>
<gene>
    <name evidence="2" type="ORF">A2675_02910</name>
</gene>
<keyword evidence="1" id="KW-0472">Membrane</keyword>
<reference evidence="2 3" key="1">
    <citation type="journal article" date="2016" name="Nat. Commun.">
        <title>Thousands of microbial genomes shed light on interconnected biogeochemical processes in an aquifer system.</title>
        <authorList>
            <person name="Anantharaman K."/>
            <person name="Brown C.T."/>
            <person name="Hug L.A."/>
            <person name="Sharon I."/>
            <person name="Castelle C.J."/>
            <person name="Probst A.J."/>
            <person name="Thomas B.C."/>
            <person name="Singh A."/>
            <person name="Wilkins M.J."/>
            <person name="Karaoz U."/>
            <person name="Brodie E.L."/>
            <person name="Williams K.H."/>
            <person name="Hubbard S.S."/>
            <person name="Banfield J.F."/>
        </authorList>
    </citation>
    <scope>NUCLEOTIDE SEQUENCE [LARGE SCALE GENOMIC DNA]</scope>
</reference>
<protein>
    <submittedName>
        <fullName evidence="2">Uncharacterized protein</fullName>
    </submittedName>
</protein>
<keyword evidence="1" id="KW-0812">Transmembrane</keyword>
<keyword evidence="1" id="KW-1133">Transmembrane helix</keyword>